<dbReference type="PANTHER" id="PTHR47266">
    <property type="entry name" value="ENDONUCLEASE-RELATED"/>
    <property type="match status" value="1"/>
</dbReference>
<organism evidence="2 3">
    <name type="scientific">Ranatra chinensis</name>
    <dbReference type="NCBI Taxonomy" id="642074"/>
    <lineage>
        <taxon>Eukaryota</taxon>
        <taxon>Metazoa</taxon>
        <taxon>Ecdysozoa</taxon>
        <taxon>Arthropoda</taxon>
        <taxon>Hexapoda</taxon>
        <taxon>Insecta</taxon>
        <taxon>Pterygota</taxon>
        <taxon>Neoptera</taxon>
        <taxon>Paraneoptera</taxon>
        <taxon>Hemiptera</taxon>
        <taxon>Heteroptera</taxon>
        <taxon>Panheteroptera</taxon>
        <taxon>Nepomorpha</taxon>
        <taxon>Nepidae</taxon>
        <taxon>Ranatrinae</taxon>
        <taxon>Ranatra</taxon>
    </lineage>
</organism>
<accession>A0ABD0YE68</accession>
<name>A0ABD0YE68_9HEMI</name>
<dbReference type="Proteomes" id="UP001558652">
    <property type="component" value="Unassembled WGS sequence"/>
</dbReference>
<sequence>MGTDPVVHTRYEVWEGKRLVEINVPGDISTNTLTDILTQHLVADKTTHMYVLDQDLAATIWAAYEGNFYHLQAGLVQSGKAVESVRTTQKQVDLVRSYHLGKTNHRGINEILSRLFRHFYWPGMKRTIEDTIGRCEVCNRAKYLRQPTQVPQEITPTPQRPFERVHIDLFYDSSRRSSWILVRAGSVQLIY</sequence>
<reference evidence="2 3" key="1">
    <citation type="submission" date="2024-07" db="EMBL/GenBank/DDBJ databases">
        <title>Chromosome-level genome assembly of the water stick insect Ranatra chinensis (Heteroptera: Nepidae).</title>
        <authorList>
            <person name="Liu X."/>
        </authorList>
    </citation>
    <scope>NUCLEOTIDE SEQUENCE [LARGE SCALE GENOMIC DNA]</scope>
    <source>
        <strain evidence="2">Cailab_2021Rc</strain>
        <tissue evidence="2">Muscle</tissue>
    </source>
</reference>
<dbReference type="InterPro" id="IPR041588">
    <property type="entry name" value="Integrase_H2C2"/>
</dbReference>
<dbReference type="InterPro" id="IPR052160">
    <property type="entry name" value="Gypsy_RT_Integrase-like"/>
</dbReference>
<dbReference type="Pfam" id="PF17921">
    <property type="entry name" value="Integrase_H2C2"/>
    <property type="match status" value="1"/>
</dbReference>
<keyword evidence="3" id="KW-1185">Reference proteome</keyword>
<evidence type="ECO:0000313" key="3">
    <source>
        <dbReference type="Proteomes" id="UP001558652"/>
    </source>
</evidence>
<proteinExistence type="predicted"/>
<gene>
    <name evidence="2" type="ORF">AAG570_012550</name>
</gene>
<feature type="domain" description="Integrase zinc-binding" evidence="1">
    <location>
        <begin position="90"/>
        <end position="142"/>
    </location>
</feature>
<protein>
    <recommendedName>
        <fullName evidence="1">Integrase zinc-binding domain-containing protein</fullName>
    </recommendedName>
</protein>
<evidence type="ECO:0000313" key="2">
    <source>
        <dbReference type="EMBL" id="KAL1129605.1"/>
    </source>
</evidence>
<dbReference type="Gene3D" id="1.10.340.70">
    <property type="match status" value="1"/>
</dbReference>
<comment type="caution">
    <text evidence="2">The sequence shown here is derived from an EMBL/GenBank/DDBJ whole genome shotgun (WGS) entry which is preliminary data.</text>
</comment>
<evidence type="ECO:0000259" key="1">
    <source>
        <dbReference type="Pfam" id="PF17921"/>
    </source>
</evidence>
<dbReference type="EMBL" id="JBFDAA010000008">
    <property type="protein sequence ID" value="KAL1129605.1"/>
    <property type="molecule type" value="Genomic_DNA"/>
</dbReference>
<dbReference type="AlphaFoldDB" id="A0ABD0YE68"/>